<evidence type="ECO:0000256" key="9">
    <source>
        <dbReference type="RuleBase" id="RU000688"/>
    </source>
</evidence>
<keyword evidence="3 9" id="KW-0812">Transmembrane</keyword>
<evidence type="ECO:0000256" key="10">
    <source>
        <dbReference type="SAM" id="Phobius"/>
    </source>
</evidence>
<feature type="domain" description="G-protein coupled receptors family 1 profile" evidence="11">
    <location>
        <begin position="65"/>
        <end position="515"/>
    </location>
</feature>
<protein>
    <submittedName>
        <fullName evidence="14">G_PROTEIN_RECEP_F1_2 domain-containing protein</fullName>
    </submittedName>
</protein>
<evidence type="ECO:0000256" key="5">
    <source>
        <dbReference type="ARBA" id="ARBA00023040"/>
    </source>
</evidence>
<dbReference type="PANTHER" id="PTHR24248">
    <property type="entry name" value="ADRENERGIC RECEPTOR-RELATED G-PROTEIN COUPLED RECEPTOR"/>
    <property type="match status" value="1"/>
</dbReference>
<proteinExistence type="inferred from homology"/>
<keyword evidence="2" id="KW-1003">Cell membrane</keyword>
<keyword evidence="6 10" id="KW-0472">Membrane</keyword>
<dbReference type="STRING" id="6186.A0A183JHJ7"/>
<dbReference type="InterPro" id="IPR017452">
    <property type="entry name" value="GPCR_Rhodpsn_7TM"/>
</dbReference>
<dbReference type="CDD" id="cd15061">
    <property type="entry name" value="7tmA_tyramine_R-like"/>
    <property type="match status" value="1"/>
</dbReference>
<dbReference type="AlphaFoldDB" id="A0A183JHJ7"/>
<feature type="transmembrane region" description="Helical" evidence="10">
    <location>
        <begin position="86"/>
        <end position="106"/>
    </location>
</feature>
<dbReference type="InterPro" id="IPR000276">
    <property type="entry name" value="GPCR_Rhodpsn"/>
</dbReference>
<feature type="transmembrane region" description="Helical" evidence="10">
    <location>
        <begin position="498"/>
        <end position="522"/>
    </location>
</feature>
<feature type="transmembrane region" description="Helical" evidence="10">
    <location>
        <begin position="166"/>
        <end position="186"/>
    </location>
</feature>
<evidence type="ECO:0000256" key="1">
    <source>
        <dbReference type="ARBA" id="ARBA00004651"/>
    </source>
</evidence>
<evidence type="ECO:0000256" key="6">
    <source>
        <dbReference type="ARBA" id="ARBA00023136"/>
    </source>
</evidence>
<comment type="similarity">
    <text evidence="9">Belongs to the G-protein coupled receptor 1 family.</text>
</comment>
<feature type="transmembrane region" description="Helical" evidence="10">
    <location>
        <begin position="206"/>
        <end position="227"/>
    </location>
</feature>
<keyword evidence="4 10" id="KW-1133">Transmembrane helix</keyword>
<comment type="subcellular location">
    <subcellularLocation>
        <location evidence="1">Cell membrane</location>
        <topology evidence="1">Multi-pass membrane protein</topology>
    </subcellularLocation>
</comment>
<dbReference type="PRINTS" id="PR00237">
    <property type="entry name" value="GPCRRHODOPSN"/>
</dbReference>
<dbReference type="GO" id="GO:0005886">
    <property type="term" value="C:plasma membrane"/>
    <property type="evidence" value="ECO:0007669"/>
    <property type="project" value="UniProtKB-SubCell"/>
</dbReference>
<dbReference type="GO" id="GO:0004930">
    <property type="term" value="F:G protein-coupled receptor activity"/>
    <property type="evidence" value="ECO:0007669"/>
    <property type="project" value="UniProtKB-KW"/>
</dbReference>
<gene>
    <name evidence="12" type="ORF">SCUD_LOCUS2171</name>
</gene>
<keyword evidence="8 9" id="KW-0807">Transducer</keyword>
<evidence type="ECO:0000256" key="3">
    <source>
        <dbReference type="ARBA" id="ARBA00022692"/>
    </source>
</evidence>
<evidence type="ECO:0000256" key="2">
    <source>
        <dbReference type="ARBA" id="ARBA00022475"/>
    </source>
</evidence>
<accession>A0A183JHJ7</accession>
<dbReference type="Pfam" id="PF00001">
    <property type="entry name" value="7tm_1"/>
    <property type="match status" value="1"/>
</dbReference>
<evidence type="ECO:0000256" key="7">
    <source>
        <dbReference type="ARBA" id="ARBA00023170"/>
    </source>
</evidence>
<feature type="transmembrane region" description="Helical" evidence="10">
    <location>
        <begin position="126"/>
        <end position="145"/>
    </location>
</feature>
<dbReference type="SUPFAM" id="SSF81321">
    <property type="entry name" value="Family A G protein-coupled receptor-like"/>
    <property type="match status" value="1"/>
</dbReference>
<evidence type="ECO:0000313" key="12">
    <source>
        <dbReference type="EMBL" id="VDO72680.1"/>
    </source>
</evidence>
<dbReference type="Gene3D" id="1.20.1070.10">
    <property type="entry name" value="Rhodopsin 7-helix transmembrane proteins"/>
    <property type="match status" value="2"/>
</dbReference>
<dbReference type="EMBL" id="UZAK01002001">
    <property type="protein sequence ID" value="VDO72680.1"/>
    <property type="molecule type" value="Genomic_DNA"/>
</dbReference>
<reference evidence="12 13" key="2">
    <citation type="submission" date="2018-11" db="EMBL/GenBank/DDBJ databases">
        <authorList>
            <consortium name="Pathogen Informatics"/>
        </authorList>
    </citation>
    <scope>NUCLEOTIDE SEQUENCE [LARGE SCALE GENOMIC DNA]</scope>
    <source>
        <strain evidence="12">Dakar</strain>
        <strain evidence="13">Dakar, Senegal</strain>
    </source>
</reference>
<keyword evidence="7 9" id="KW-0675">Receptor</keyword>
<evidence type="ECO:0000259" key="11">
    <source>
        <dbReference type="PROSITE" id="PS50262"/>
    </source>
</evidence>
<evidence type="ECO:0000256" key="4">
    <source>
        <dbReference type="ARBA" id="ARBA00022989"/>
    </source>
</evidence>
<organism evidence="14">
    <name type="scientific">Schistosoma curassoni</name>
    <dbReference type="NCBI Taxonomy" id="6186"/>
    <lineage>
        <taxon>Eukaryota</taxon>
        <taxon>Metazoa</taxon>
        <taxon>Spiralia</taxon>
        <taxon>Lophotrochozoa</taxon>
        <taxon>Platyhelminthes</taxon>
        <taxon>Trematoda</taxon>
        <taxon>Digenea</taxon>
        <taxon>Strigeidida</taxon>
        <taxon>Schistosomatoidea</taxon>
        <taxon>Schistosomatidae</taxon>
        <taxon>Schistosoma</taxon>
    </lineage>
</organism>
<reference evidence="14" key="1">
    <citation type="submission" date="2016-06" db="UniProtKB">
        <authorList>
            <consortium name="WormBaseParasite"/>
        </authorList>
    </citation>
    <scope>IDENTIFICATION</scope>
</reference>
<dbReference type="PROSITE" id="PS50262">
    <property type="entry name" value="G_PROTEIN_RECEP_F1_2"/>
    <property type="match status" value="1"/>
</dbReference>
<keyword evidence="13" id="KW-1185">Reference proteome</keyword>
<dbReference type="WBParaSite" id="SCUD_0000217001-mRNA-1">
    <property type="protein sequence ID" value="SCUD_0000217001-mRNA-1"/>
    <property type="gene ID" value="SCUD_0000217001"/>
</dbReference>
<feature type="transmembrane region" description="Helical" evidence="10">
    <location>
        <begin position="41"/>
        <end position="74"/>
    </location>
</feature>
<name>A0A183JHJ7_9TREM</name>
<dbReference type="PROSITE" id="PS00237">
    <property type="entry name" value="G_PROTEIN_RECEP_F1_1"/>
    <property type="match status" value="1"/>
</dbReference>
<evidence type="ECO:0000313" key="14">
    <source>
        <dbReference type="WBParaSite" id="SCUD_0000217001-mRNA-1"/>
    </source>
</evidence>
<evidence type="ECO:0000256" key="8">
    <source>
        <dbReference type="ARBA" id="ARBA00023224"/>
    </source>
</evidence>
<dbReference type="Proteomes" id="UP000279833">
    <property type="component" value="Unassembled WGS sequence"/>
</dbReference>
<evidence type="ECO:0000313" key="13">
    <source>
        <dbReference type="Proteomes" id="UP000279833"/>
    </source>
</evidence>
<keyword evidence="5 9" id="KW-0297">G-protein coupled receptor</keyword>
<sequence>MVQCTLKNCQKTNHTFDLMQYLNKTSLNASVVSDSLMKSWIIWNAIVNWTISIFLIIATGTIFFGNLLIILAFITNSRLRRITDQYIVSLAVADLLVSVLVLPLAIVRQNLGYWPFESDRLCQFWLSANIVLCMASILNLCCISLDRYIAISRPMKYFTKRTHLTASVMIAVAWILPFITMLLPFVGGNQHTLGLGSCHVTYNKAYRIYSSIVGFFGPFLLIAYIYLRVFWIIKHRLKALQITNIKLSLPKKPQSNIKTLRKPAAIIINLQQVWENIKGKTGKVNILRYQSSKSENTCPYSGHIFHSDENGCNQIYACCLVNHRNPADSFRSDDIPDKELDRNYRQKILDIRMNKTDSEFSLKSQDQVEVDFTEPTDQTLEVIQIFHISTSEKELQKTNLKPTPNVTLKNETKQYQHDYLHGSNEEQNTKLEDKRLISSSKLLSSTSFSIDHIKRFRRLKSLPSFKTEYNKTEQSQKNLIYCRHDHFIFHREQKTARILAAVVGCFTVCWFPFFICIIGEAICDCQYSDTVITFVSWLASLNLPDIEAALTDLPIDVTPPTTDEIRMAMRQMKCGKLARPDNIAAEALESDIEVTENILHVPVRKIWLEYQVRQIDWKEGYLIKTPKKGGLSKCENRRGITLRSVPGNVYKSVAELDKRLSRRSTSTSTGWIP</sequence>